<dbReference type="Pfam" id="PF14416">
    <property type="entry name" value="PMR5N"/>
    <property type="match status" value="1"/>
</dbReference>
<dbReference type="PANTHER" id="PTHR32285:SF213">
    <property type="entry name" value="PROTEIN TRICHOME BIREFRINGENCE-LIKE 11"/>
    <property type="match status" value="1"/>
</dbReference>
<sequence length="500" mass="58345">MSRTPSEQELDAMDSFKKIKFFRLFEPSLGILGFFFVTVFVICCFFYMDYRDVANGFQFSNQTEKFVWLNFDGSAGEDRKVEFLSEQSNGCDVFEGDWVWDENYPLYQSKDCRFLDDGFRCSENGRPDLFYTKWRWQPKHCNLPRFDAKMMLEKLRNKRLVFVGDSIGRNQWESLLCMLASAVPRKDSIYEVNGSPITKHKGFLVFKFMDYNCTVEYYRAPFLVLQSRPPANSSPKVRTTLKLDQMDWSSLKWRDADVLVFNTGHWWNYEKTIRGFRSSDMKIALTCENEPSWKRTSGVFGYGNLWNIETWKKDIFRIPTFIRGCYFQEGSEVKMEMKIDSAYRKSIETVIGWIRREVNISKTQVFYRTYAPVHFRGGNWRTGGSCHLETLPELGSSLVPSHTWARYGIFADVISAHINTSDIKKLDVLYVTNMTSRRKDGHSSLYYLGPNAGIASIHRQDCSHWCLPGVPDTWNELLYALFLKREASHTRNSSTSRAQA</sequence>
<feature type="domain" description="Trichome birefringence-like C-terminal" evidence="8">
    <location>
        <begin position="143"/>
        <end position="272"/>
    </location>
</feature>
<evidence type="ECO:0000259" key="8">
    <source>
        <dbReference type="Pfam" id="PF13839"/>
    </source>
</evidence>
<evidence type="ECO:0000256" key="2">
    <source>
        <dbReference type="ARBA" id="ARBA00007727"/>
    </source>
</evidence>
<proteinExistence type="inferred from homology"/>
<feature type="transmembrane region" description="Helical" evidence="7">
    <location>
        <begin position="21"/>
        <end position="48"/>
    </location>
</feature>
<evidence type="ECO:0000259" key="9">
    <source>
        <dbReference type="Pfam" id="PF14416"/>
    </source>
</evidence>
<evidence type="ECO:0000313" key="11">
    <source>
        <dbReference type="Proteomes" id="UP001187471"/>
    </source>
</evidence>
<organism evidence="10 11">
    <name type="scientific">Escallonia rubra</name>
    <dbReference type="NCBI Taxonomy" id="112253"/>
    <lineage>
        <taxon>Eukaryota</taxon>
        <taxon>Viridiplantae</taxon>
        <taxon>Streptophyta</taxon>
        <taxon>Embryophyta</taxon>
        <taxon>Tracheophyta</taxon>
        <taxon>Spermatophyta</taxon>
        <taxon>Magnoliopsida</taxon>
        <taxon>eudicotyledons</taxon>
        <taxon>Gunneridae</taxon>
        <taxon>Pentapetalae</taxon>
        <taxon>asterids</taxon>
        <taxon>campanulids</taxon>
        <taxon>Escalloniales</taxon>
        <taxon>Escalloniaceae</taxon>
        <taxon>Escallonia</taxon>
    </lineage>
</organism>
<comment type="caution">
    <text evidence="10">The sequence shown here is derived from an EMBL/GenBank/DDBJ whole genome shotgun (WGS) entry which is preliminary data.</text>
</comment>
<dbReference type="EMBL" id="JAVXUO010003084">
    <property type="protein sequence ID" value="KAK2966895.1"/>
    <property type="molecule type" value="Genomic_DNA"/>
</dbReference>
<comment type="subcellular location">
    <subcellularLocation>
        <location evidence="1">Membrane</location>
        <topology evidence="1">Single-pass membrane protein</topology>
    </subcellularLocation>
</comment>
<evidence type="ECO:0000256" key="3">
    <source>
        <dbReference type="ARBA" id="ARBA00022692"/>
    </source>
</evidence>
<reference evidence="10" key="1">
    <citation type="submission" date="2022-12" db="EMBL/GenBank/DDBJ databases">
        <title>Draft genome assemblies for two species of Escallonia (Escalloniales).</title>
        <authorList>
            <person name="Chanderbali A."/>
            <person name="Dervinis C."/>
            <person name="Anghel I."/>
            <person name="Soltis D."/>
            <person name="Soltis P."/>
            <person name="Zapata F."/>
        </authorList>
    </citation>
    <scope>NUCLEOTIDE SEQUENCE</scope>
    <source>
        <strain evidence="10">UCBG92.1500</strain>
        <tissue evidence="10">Leaf</tissue>
    </source>
</reference>
<protein>
    <recommendedName>
        <fullName evidence="12">Trichome birefringence-like N-terminal domain-containing protein</fullName>
    </recommendedName>
</protein>
<keyword evidence="11" id="KW-1185">Reference proteome</keyword>
<dbReference type="GO" id="GO:0016020">
    <property type="term" value="C:membrane"/>
    <property type="evidence" value="ECO:0007669"/>
    <property type="project" value="UniProtKB-SubCell"/>
</dbReference>
<keyword evidence="3 7" id="KW-0812">Transmembrane</keyword>
<feature type="domain" description="Trichome birefringence-like C-terminal" evidence="8">
    <location>
        <begin position="323"/>
        <end position="480"/>
    </location>
</feature>
<gene>
    <name evidence="10" type="ORF">RJ640_028905</name>
</gene>
<evidence type="ECO:0000313" key="10">
    <source>
        <dbReference type="EMBL" id="KAK2966895.1"/>
    </source>
</evidence>
<keyword evidence="5 7" id="KW-1133">Transmembrane helix</keyword>
<dbReference type="InterPro" id="IPR025846">
    <property type="entry name" value="TBL_N"/>
</dbReference>
<evidence type="ECO:0000256" key="1">
    <source>
        <dbReference type="ARBA" id="ARBA00004167"/>
    </source>
</evidence>
<dbReference type="AlphaFoldDB" id="A0AA88QW22"/>
<name>A0AA88QW22_9ASTE</name>
<dbReference type="InterPro" id="IPR026057">
    <property type="entry name" value="TBL_C"/>
</dbReference>
<keyword evidence="4" id="KW-0735">Signal-anchor</keyword>
<evidence type="ECO:0000256" key="4">
    <source>
        <dbReference type="ARBA" id="ARBA00022968"/>
    </source>
</evidence>
<dbReference type="Proteomes" id="UP001187471">
    <property type="component" value="Unassembled WGS sequence"/>
</dbReference>
<dbReference type="PANTHER" id="PTHR32285">
    <property type="entry name" value="PROTEIN TRICHOME BIREFRINGENCE-LIKE 9-RELATED"/>
    <property type="match status" value="1"/>
</dbReference>
<evidence type="ECO:0000256" key="6">
    <source>
        <dbReference type="ARBA" id="ARBA00023136"/>
    </source>
</evidence>
<keyword evidence="6 7" id="KW-0472">Membrane</keyword>
<comment type="similarity">
    <text evidence="2">Belongs to the PC-esterase family. TBL subfamily.</text>
</comment>
<accession>A0AA88QW22</accession>
<evidence type="ECO:0008006" key="12">
    <source>
        <dbReference type="Google" id="ProtNLM"/>
    </source>
</evidence>
<evidence type="ECO:0000256" key="5">
    <source>
        <dbReference type="ARBA" id="ARBA00022989"/>
    </source>
</evidence>
<dbReference type="GO" id="GO:0005794">
    <property type="term" value="C:Golgi apparatus"/>
    <property type="evidence" value="ECO:0007669"/>
    <property type="project" value="TreeGrafter"/>
</dbReference>
<dbReference type="GO" id="GO:0016413">
    <property type="term" value="F:O-acetyltransferase activity"/>
    <property type="evidence" value="ECO:0007669"/>
    <property type="project" value="InterPro"/>
</dbReference>
<dbReference type="Pfam" id="PF13839">
    <property type="entry name" value="PC-Esterase"/>
    <property type="match status" value="2"/>
</dbReference>
<dbReference type="InterPro" id="IPR029962">
    <property type="entry name" value="TBL"/>
</dbReference>
<evidence type="ECO:0000256" key="7">
    <source>
        <dbReference type="SAM" id="Phobius"/>
    </source>
</evidence>
<feature type="domain" description="Trichome birefringence-like N-terminal" evidence="9">
    <location>
        <begin position="90"/>
        <end position="142"/>
    </location>
</feature>